<dbReference type="AlphaFoldDB" id="A0AAN6U1D6"/>
<evidence type="ECO:0000313" key="3">
    <source>
        <dbReference type="Proteomes" id="UP001302602"/>
    </source>
</evidence>
<evidence type="ECO:0000313" key="2">
    <source>
        <dbReference type="EMBL" id="KAK4124618.1"/>
    </source>
</evidence>
<feature type="region of interest" description="Disordered" evidence="1">
    <location>
        <begin position="1"/>
        <end position="32"/>
    </location>
</feature>
<sequence length="372" mass="40263">MPTKRLSPSSDLGDVAELPLKKTHRTHEENQERAYIAASRRADRDIEHRIRSAMKASECRRKRTGRGLKITRQAVMGDEQYESEEDDHATRRFSMSTTSSTLSDSYMPSREDRYAEVDALFKKHFPNVQLSSRHNAAPQIHRHSYPQQLQPHPGFVARYSQDLSAQAAQGSPMLTPPTSYPLQPVKTEKSGSMSPLILESRSRRGSAPAQQATVDLGITLGDPSAGTGYLLDDSVDAQGEYLYGASRTASAPSTSFLPVDFSALATGSPSWLSSEGLPPTTGAAWHGRNLSISSALQQFEFPVETTSATTTALPAVAPESQTLVDPAILPSAGLVHASTEASRAVTATPPNEPWADWVNLDGDGLQPLGVKV</sequence>
<evidence type="ECO:0000256" key="1">
    <source>
        <dbReference type="SAM" id="MobiDB-lite"/>
    </source>
</evidence>
<dbReference type="RefSeq" id="XP_062648389.1">
    <property type="nucleotide sequence ID" value="XM_062788820.1"/>
</dbReference>
<accession>A0AAN6U1D6</accession>
<dbReference type="GeneID" id="87825590"/>
<comment type="caution">
    <text evidence="2">The sequence shown here is derived from an EMBL/GenBank/DDBJ whole genome shotgun (WGS) entry which is preliminary data.</text>
</comment>
<proteinExistence type="predicted"/>
<organism evidence="2 3">
    <name type="scientific">Parathielavia appendiculata</name>
    <dbReference type="NCBI Taxonomy" id="2587402"/>
    <lineage>
        <taxon>Eukaryota</taxon>
        <taxon>Fungi</taxon>
        <taxon>Dikarya</taxon>
        <taxon>Ascomycota</taxon>
        <taxon>Pezizomycotina</taxon>
        <taxon>Sordariomycetes</taxon>
        <taxon>Sordariomycetidae</taxon>
        <taxon>Sordariales</taxon>
        <taxon>Chaetomiaceae</taxon>
        <taxon>Parathielavia</taxon>
    </lineage>
</organism>
<feature type="compositionally biased region" description="Polar residues" evidence="1">
    <location>
        <begin position="1"/>
        <end position="10"/>
    </location>
</feature>
<reference evidence="2" key="2">
    <citation type="submission" date="2023-05" db="EMBL/GenBank/DDBJ databases">
        <authorList>
            <consortium name="Lawrence Berkeley National Laboratory"/>
            <person name="Steindorff A."/>
            <person name="Hensen N."/>
            <person name="Bonometti L."/>
            <person name="Westerberg I."/>
            <person name="Brannstrom I.O."/>
            <person name="Guillou S."/>
            <person name="Cros-Aarteil S."/>
            <person name="Calhoun S."/>
            <person name="Haridas S."/>
            <person name="Kuo A."/>
            <person name="Mondo S."/>
            <person name="Pangilinan J."/>
            <person name="Riley R."/>
            <person name="Labutti K."/>
            <person name="Andreopoulos B."/>
            <person name="Lipzen A."/>
            <person name="Chen C."/>
            <person name="Yanf M."/>
            <person name="Daum C."/>
            <person name="Ng V."/>
            <person name="Clum A."/>
            <person name="Ohm R."/>
            <person name="Martin F."/>
            <person name="Silar P."/>
            <person name="Natvig D."/>
            <person name="Lalanne C."/>
            <person name="Gautier V."/>
            <person name="Ament-Velasquez S.L."/>
            <person name="Kruys A."/>
            <person name="Hutchinson M.I."/>
            <person name="Powell A.J."/>
            <person name="Barry K."/>
            <person name="Miller A.N."/>
            <person name="Grigoriev I.V."/>
            <person name="Debuchy R."/>
            <person name="Gladieux P."/>
            <person name="Thoren M.H."/>
            <person name="Johannesson H."/>
        </authorList>
    </citation>
    <scope>NUCLEOTIDE SEQUENCE</scope>
    <source>
        <strain evidence="2">CBS 731.68</strain>
    </source>
</reference>
<reference evidence="2" key="1">
    <citation type="journal article" date="2023" name="Mol. Phylogenet. Evol.">
        <title>Genome-scale phylogeny and comparative genomics of the fungal order Sordariales.</title>
        <authorList>
            <person name="Hensen N."/>
            <person name="Bonometti L."/>
            <person name="Westerberg I."/>
            <person name="Brannstrom I.O."/>
            <person name="Guillou S."/>
            <person name="Cros-Aarteil S."/>
            <person name="Calhoun S."/>
            <person name="Haridas S."/>
            <person name="Kuo A."/>
            <person name="Mondo S."/>
            <person name="Pangilinan J."/>
            <person name="Riley R."/>
            <person name="LaButti K."/>
            <person name="Andreopoulos B."/>
            <person name="Lipzen A."/>
            <person name="Chen C."/>
            <person name="Yan M."/>
            <person name="Daum C."/>
            <person name="Ng V."/>
            <person name="Clum A."/>
            <person name="Steindorff A."/>
            <person name="Ohm R.A."/>
            <person name="Martin F."/>
            <person name="Silar P."/>
            <person name="Natvig D.O."/>
            <person name="Lalanne C."/>
            <person name="Gautier V."/>
            <person name="Ament-Velasquez S.L."/>
            <person name="Kruys A."/>
            <person name="Hutchinson M.I."/>
            <person name="Powell A.J."/>
            <person name="Barry K."/>
            <person name="Miller A.N."/>
            <person name="Grigoriev I.V."/>
            <person name="Debuchy R."/>
            <person name="Gladieux P."/>
            <person name="Hiltunen Thoren M."/>
            <person name="Johannesson H."/>
        </authorList>
    </citation>
    <scope>NUCLEOTIDE SEQUENCE</scope>
    <source>
        <strain evidence="2">CBS 731.68</strain>
    </source>
</reference>
<feature type="region of interest" description="Disordered" evidence="1">
    <location>
        <begin position="79"/>
        <end position="107"/>
    </location>
</feature>
<keyword evidence="3" id="KW-1185">Reference proteome</keyword>
<gene>
    <name evidence="2" type="ORF">N657DRAFT_571628</name>
</gene>
<feature type="compositionally biased region" description="Low complexity" evidence="1">
    <location>
        <begin position="94"/>
        <end position="105"/>
    </location>
</feature>
<protein>
    <submittedName>
        <fullName evidence="2">Uncharacterized protein</fullName>
    </submittedName>
</protein>
<name>A0AAN6U1D6_9PEZI</name>
<dbReference type="EMBL" id="MU853227">
    <property type="protein sequence ID" value="KAK4124618.1"/>
    <property type="molecule type" value="Genomic_DNA"/>
</dbReference>
<dbReference type="Proteomes" id="UP001302602">
    <property type="component" value="Unassembled WGS sequence"/>
</dbReference>